<evidence type="ECO:0000313" key="3">
    <source>
        <dbReference type="Proteomes" id="UP001201873"/>
    </source>
</evidence>
<organism evidence="2 3">
    <name type="scientific">Frankia umida</name>
    <dbReference type="NCBI Taxonomy" id="573489"/>
    <lineage>
        <taxon>Bacteria</taxon>
        <taxon>Bacillati</taxon>
        <taxon>Actinomycetota</taxon>
        <taxon>Actinomycetes</taxon>
        <taxon>Frankiales</taxon>
        <taxon>Frankiaceae</taxon>
        <taxon>Frankia</taxon>
    </lineage>
</organism>
<reference evidence="2 3" key="1">
    <citation type="submission" date="2022-04" db="EMBL/GenBank/DDBJ databases">
        <title>Genome diversity in the genus Frankia.</title>
        <authorList>
            <person name="Carlos-Shanley C."/>
            <person name="Hahn D."/>
        </authorList>
    </citation>
    <scope>NUCLEOTIDE SEQUENCE [LARGE SCALE GENOMIC DNA]</scope>
    <source>
        <strain evidence="2 3">Ag45/Mut15</strain>
    </source>
</reference>
<comment type="caution">
    <text evidence="2">The sequence shown here is derived from an EMBL/GenBank/DDBJ whole genome shotgun (WGS) entry which is preliminary data.</text>
</comment>
<name>A0ABT0JXR5_9ACTN</name>
<feature type="region of interest" description="Disordered" evidence="1">
    <location>
        <begin position="214"/>
        <end position="266"/>
    </location>
</feature>
<gene>
    <name evidence="2" type="ORF">MXD59_11180</name>
</gene>
<proteinExistence type="predicted"/>
<keyword evidence="3" id="KW-1185">Reference proteome</keyword>
<evidence type="ECO:0000256" key="1">
    <source>
        <dbReference type="SAM" id="MobiDB-lite"/>
    </source>
</evidence>
<dbReference type="EMBL" id="JALKFT010000009">
    <property type="protein sequence ID" value="MCK9876331.1"/>
    <property type="molecule type" value="Genomic_DNA"/>
</dbReference>
<evidence type="ECO:0000313" key="2">
    <source>
        <dbReference type="EMBL" id="MCK9876331.1"/>
    </source>
</evidence>
<accession>A0ABT0JXR5</accession>
<protein>
    <submittedName>
        <fullName evidence="2">Uncharacterized protein</fullName>
    </submittedName>
</protein>
<sequence length="266" mass="28445">MSDNGTPGSQRLELADLVCLTGGRTRRYATRPIPDERDIAIVALLRKAGRTGGLGQLLELIRPDVEAETLRTFAVRMASCALRRTDPELLRLGVCAMALAALRGTARRDDAAAFAPLWHAAGQVGLDPAAEFATTASAVPAAAPLLAGWSARPASQRELRMMGFHLSTDVDGPRYTEDWTLLAADFDREFTGPSLLDQLHLPRRWRNARAAGRAARCLGHPPRNGLDVRPPNTDPTGTDSTSTDSTSTERAGTDHTDGATDGDGPT</sequence>
<feature type="compositionally biased region" description="Low complexity" evidence="1">
    <location>
        <begin position="230"/>
        <end position="248"/>
    </location>
</feature>
<dbReference type="RefSeq" id="WP_248824622.1">
    <property type="nucleotide sequence ID" value="NZ_JALKFT010000009.1"/>
</dbReference>
<dbReference type="Proteomes" id="UP001201873">
    <property type="component" value="Unassembled WGS sequence"/>
</dbReference>